<evidence type="ECO:0000313" key="5">
    <source>
        <dbReference type="Proteomes" id="UP001055091"/>
    </source>
</evidence>
<dbReference type="Gene3D" id="3.90.1720.10">
    <property type="entry name" value="endopeptidase domain like (from Nostoc punctiforme)"/>
    <property type="match status" value="1"/>
</dbReference>
<protein>
    <recommendedName>
        <fullName evidence="3">Peptidase C51 domain-containing protein</fullName>
    </recommendedName>
</protein>
<accession>A0AA37JNY5</accession>
<dbReference type="InterPro" id="IPR038765">
    <property type="entry name" value="Papain-like_cys_pep_sf"/>
</dbReference>
<feature type="compositionally biased region" description="Basic and acidic residues" evidence="1">
    <location>
        <begin position="67"/>
        <end position="84"/>
    </location>
</feature>
<feature type="domain" description="Peptidase C51" evidence="3">
    <location>
        <begin position="457"/>
        <end position="546"/>
    </location>
</feature>
<keyword evidence="2" id="KW-0472">Membrane</keyword>
<dbReference type="Pfam" id="PF05257">
    <property type="entry name" value="CHAP"/>
    <property type="match status" value="1"/>
</dbReference>
<name>A0AA37JNY5_9FIRM</name>
<dbReference type="Proteomes" id="UP001055091">
    <property type="component" value="Unassembled WGS sequence"/>
</dbReference>
<dbReference type="SUPFAM" id="SSF54001">
    <property type="entry name" value="Cysteine proteinases"/>
    <property type="match status" value="1"/>
</dbReference>
<gene>
    <name evidence="4" type="ORF">CE91St55_67100</name>
</gene>
<evidence type="ECO:0000259" key="3">
    <source>
        <dbReference type="Pfam" id="PF05257"/>
    </source>
</evidence>
<dbReference type="AlphaFoldDB" id="A0AA37JNY5"/>
<feature type="transmembrane region" description="Helical" evidence="2">
    <location>
        <begin position="224"/>
        <end position="257"/>
    </location>
</feature>
<dbReference type="EMBL" id="BQNJ01000003">
    <property type="protein sequence ID" value="GKH04729.1"/>
    <property type="molecule type" value="Genomic_DNA"/>
</dbReference>
<sequence length="571" mass="61921">MPDIKVKDVAKGTVKAIDKSATAAQRMKNAYIRTKEKAEHSAAPQEGSPEEYAAGRVSSGLDSAQKAVREFDRQGRKGVKTTKENISKAKDFFEKRAVNQPKKQARRKAAESIRRTTGNAKKTIKTVDRGGKTIKQTAKSTAKGTVKTARKTVKTAERTAKTTIKTTQQAAKAAQKTAQATARAARAAAHAARAAAKAAAVTAKAVAKAIALAVKAIIAGTKALIAAIAAGGWIAVLVIIIICLIAMIIGSCFGIFFSSEDSGSGMTMQGVVQEINTEYQDKLDEAKASHTYDVLEMSGSRAVWKEVLAVYAVKTTNDPDNAQEVATMDDSKKQILTDIFWEMNAISSSTDTKTETVIQESDDGNGNIVETEVTVTQTYLYITVSHKTADEMAAQYGFSEDQKEQLAELLADENNSLWTSVLYGITGSDGEIVSVALSQIGNIGGEPYWSWYGFSGRVEWCACFVSWCANECGYIENGIIPKFAGCIQGSDWFKERGLWQDNSYEPRPGDIIFFDWDDESGQDGLPDHVGIVQKVEDGRVYTVEGNSGDECRQNSYPVGYYEIYGYGVPAY</sequence>
<organism evidence="4 5">
    <name type="scientific">Hungatella hathewayi</name>
    <dbReference type="NCBI Taxonomy" id="154046"/>
    <lineage>
        <taxon>Bacteria</taxon>
        <taxon>Bacillati</taxon>
        <taxon>Bacillota</taxon>
        <taxon>Clostridia</taxon>
        <taxon>Lachnospirales</taxon>
        <taxon>Lachnospiraceae</taxon>
        <taxon>Hungatella</taxon>
    </lineage>
</organism>
<evidence type="ECO:0000256" key="2">
    <source>
        <dbReference type="SAM" id="Phobius"/>
    </source>
</evidence>
<comment type="caution">
    <text evidence="4">The sequence shown here is derived from an EMBL/GenBank/DDBJ whole genome shotgun (WGS) entry which is preliminary data.</text>
</comment>
<dbReference type="InterPro" id="IPR007921">
    <property type="entry name" value="CHAP_dom"/>
</dbReference>
<dbReference type="RefSeq" id="WP_244053265.1">
    <property type="nucleotide sequence ID" value="NZ_BQNJ01000003.1"/>
</dbReference>
<feature type="region of interest" description="Disordered" evidence="1">
    <location>
        <begin position="31"/>
        <end position="84"/>
    </location>
</feature>
<keyword evidence="2" id="KW-0812">Transmembrane</keyword>
<proteinExistence type="predicted"/>
<reference evidence="4" key="1">
    <citation type="submission" date="2022-01" db="EMBL/GenBank/DDBJ databases">
        <title>Novel bile acid biosynthetic pathways are enriched in the microbiome of centenarians.</title>
        <authorList>
            <person name="Sato Y."/>
            <person name="Atarashi K."/>
            <person name="Plichta R.D."/>
            <person name="Arai Y."/>
            <person name="Sasajima S."/>
            <person name="Kearney M.S."/>
            <person name="Suda W."/>
            <person name="Takeshita K."/>
            <person name="Sasaki T."/>
            <person name="Okamoto S."/>
            <person name="Skelly N.A."/>
            <person name="Okamura Y."/>
            <person name="Vlamakis H."/>
            <person name="Li Y."/>
            <person name="Tanoue T."/>
            <person name="Takei H."/>
            <person name="Nittono H."/>
            <person name="Narushima S."/>
            <person name="Irie J."/>
            <person name="Itoh H."/>
            <person name="Moriya K."/>
            <person name="Sugiura Y."/>
            <person name="Suematsu M."/>
            <person name="Moritoki N."/>
            <person name="Shibata S."/>
            <person name="Littman R.D."/>
            <person name="Fischbach A.M."/>
            <person name="Uwamino Y."/>
            <person name="Inoue T."/>
            <person name="Honda A."/>
            <person name="Hattori M."/>
            <person name="Murai T."/>
            <person name="Xavier J.R."/>
            <person name="Hirose N."/>
            <person name="Honda K."/>
        </authorList>
    </citation>
    <scope>NUCLEOTIDE SEQUENCE</scope>
    <source>
        <strain evidence="4">CE91-St55</strain>
    </source>
</reference>
<evidence type="ECO:0000256" key="1">
    <source>
        <dbReference type="SAM" id="MobiDB-lite"/>
    </source>
</evidence>
<keyword evidence="2" id="KW-1133">Transmembrane helix</keyword>
<evidence type="ECO:0000313" key="4">
    <source>
        <dbReference type="EMBL" id="GKH04729.1"/>
    </source>
</evidence>